<comment type="caution">
    <text evidence="2">The sequence shown here is derived from an EMBL/GenBank/DDBJ whole genome shotgun (WGS) entry which is preliminary data.</text>
</comment>
<evidence type="ECO:0000313" key="3">
    <source>
        <dbReference type="Proteomes" id="UP000295217"/>
    </source>
</evidence>
<dbReference type="SUPFAM" id="SSF53850">
    <property type="entry name" value="Periplasmic binding protein-like II"/>
    <property type="match status" value="1"/>
</dbReference>
<gene>
    <name evidence="2" type="ORF">E1262_18715</name>
</gene>
<keyword evidence="1" id="KW-0732">Signal</keyword>
<dbReference type="PANTHER" id="PTHR43649">
    <property type="entry name" value="ARABINOSE-BINDING PROTEIN-RELATED"/>
    <property type="match status" value="1"/>
</dbReference>
<dbReference type="InterPro" id="IPR006059">
    <property type="entry name" value="SBP"/>
</dbReference>
<dbReference type="AlphaFoldDB" id="A0A4R5A9D5"/>
<protein>
    <submittedName>
        <fullName evidence="2">Extracellular solute-binding protein</fullName>
    </submittedName>
</protein>
<dbReference type="Gene3D" id="3.40.190.10">
    <property type="entry name" value="Periplasmic binding protein-like II"/>
    <property type="match status" value="2"/>
</dbReference>
<sequence length="433" mass="45009">MKSAMVRLTALVTVGVLASSCGIMSPGDGDTTGSGDDGGGSTTMRVACFGNDQRIQRVEAAVTAFEQANDGVDVQLECTGFAGYFDKLATQFAAGDAPDVIMLNSQFLGEYAERGALAELGDSVDTSRFSEVAAAEGTTADGRYGVAAGLNTMTILANTALFEAAGVELPDDTTWTWDEYATLAATITEKSGGEQYGSDAPNFGPALEHWLRQQGKEMFTDDGELGFAPSDVADFLTYLQGMGQSGGLPPASLITEQHEALEQSGVATNKDAMGWFWSSAVGAITKASGADIVILRPPSTSGSSADAGLFFKPDSLWSVNADSENAEEATAFIDFMVNSTEAGQAVLTSLGVPANSDVRDAIAAEVSGSDKAALDYVAEISDELGPQRPASPSGAGTLDNTFFRHAMEVLYERASPDAAAEGFVAEMTTALEK</sequence>
<dbReference type="RefSeq" id="WP_132104655.1">
    <property type="nucleotide sequence ID" value="NZ_SMLB01000028.1"/>
</dbReference>
<feature type="chain" id="PRO_5039400034" evidence="1">
    <location>
        <begin position="19"/>
        <end position="433"/>
    </location>
</feature>
<accession>A0A4R5A9D5</accession>
<dbReference type="PROSITE" id="PS51257">
    <property type="entry name" value="PROKAR_LIPOPROTEIN"/>
    <property type="match status" value="1"/>
</dbReference>
<evidence type="ECO:0000313" key="2">
    <source>
        <dbReference type="EMBL" id="TDD67489.1"/>
    </source>
</evidence>
<dbReference type="OrthoDB" id="7918484at2"/>
<dbReference type="Pfam" id="PF13416">
    <property type="entry name" value="SBP_bac_8"/>
    <property type="match status" value="1"/>
</dbReference>
<name>A0A4R5A9D5_9ACTN</name>
<dbReference type="Proteomes" id="UP000295217">
    <property type="component" value="Unassembled WGS sequence"/>
</dbReference>
<proteinExistence type="predicted"/>
<dbReference type="InterPro" id="IPR050490">
    <property type="entry name" value="Bact_solute-bd_prot1"/>
</dbReference>
<organism evidence="2 3">
    <name type="scientific">Jiangella aurantiaca</name>
    <dbReference type="NCBI Taxonomy" id="2530373"/>
    <lineage>
        <taxon>Bacteria</taxon>
        <taxon>Bacillati</taxon>
        <taxon>Actinomycetota</taxon>
        <taxon>Actinomycetes</taxon>
        <taxon>Jiangellales</taxon>
        <taxon>Jiangellaceae</taxon>
        <taxon>Jiangella</taxon>
    </lineage>
</organism>
<keyword evidence="3" id="KW-1185">Reference proteome</keyword>
<evidence type="ECO:0000256" key="1">
    <source>
        <dbReference type="SAM" id="SignalP"/>
    </source>
</evidence>
<feature type="signal peptide" evidence="1">
    <location>
        <begin position="1"/>
        <end position="18"/>
    </location>
</feature>
<dbReference type="EMBL" id="SMLB01000028">
    <property type="protein sequence ID" value="TDD67489.1"/>
    <property type="molecule type" value="Genomic_DNA"/>
</dbReference>
<reference evidence="2 3" key="1">
    <citation type="submission" date="2019-02" db="EMBL/GenBank/DDBJ databases">
        <title>Draft genome sequences of novel Actinobacteria.</title>
        <authorList>
            <person name="Sahin N."/>
            <person name="Ay H."/>
            <person name="Saygin H."/>
        </authorList>
    </citation>
    <scope>NUCLEOTIDE SEQUENCE [LARGE SCALE GENOMIC DNA]</scope>
    <source>
        <strain evidence="2 3">8K307</strain>
    </source>
</reference>
<dbReference type="PANTHER" id="PTHR43649:SF12">
    <property type="entry name" value="DIACETYLCHITOBIOSE BINDING PROTEIN DASA"/>
    <property type="match status" value="1"/>
</dbReference>